<name>A0AAV9ISR4_CYACA</name>
<organism evidence="3 4">
    <name type="scientific">Cyanidium caldarium</name>
    <name type="common">Red alga</name>
    <dbReference type="NCBI Taxonomy" id="2771"/>
    <lineage>
        <taxon>Eukaryota</taxon>
        <taxon>Rhodophyta</taxon>
        <taxon>Bangiophyceae</taxon>
        <taxon>Cyanidiales</taxon>
        <taxon>Cyanidiaceae</taxon>
        <taxon>Cyanidium</taxon>
    </lineage>
</organism>
<evidence type="ECO:0000313" key="3">
    <source>
        <dbReference type="EMBL" id="KAK4535221.1"/>
    </source>
</evidence>
<accession>A0AAV9ISR4</accession>
<keyword evidence="1" id="KW-0863">Zinc-finger</keyword>
<dbReference type="PROSITE" id="PS52043">
    <property type="entry name" value="UBR4_E3"/>
    <property type="match status" value="1"/>
</dbReference>
<feature type="domain" description="E3 ubiquitin ligase UBR4 C-terminal" evidence="2">
    <location>
        <begin position="95"/>
        <end position="212"/>
    </location>
</feature>
<evidence type="ECO:0000256" key="1">
    <source>
        <dbReference type="PROSITE-ProRule" id="PRU01388"/>
    </source>
</evidence>
<dbReference type="GO" id="GO:0008270">
    <property type="term" value="F:zinc ion binding"/>
    <property type="evidence" value="ECO:0007669"/>
    <property type="project" value="UniProtKB-KW"/>
</dbReference>
<dbReference type="PANTHER" id="PTHR21725:SF1">
    <property type="entry name" value="E3 UBIQUITIN-PROTEIN LIGASE UBR4"/>
    <property type="match status" value="1"/>
</dbReference>
<feature type="region of interest" description="UBR4 E3 catalytic module" evidence="1">
    <location>
        <begin position="421"/>
        <end position="653"/>
    </location>
</feature>
<comment type="similarity">
    <text evidence="1">Belongs to the UBR4 family.</text>
</comment>
<evidence type="ECO:0000313" key="4">
    <source>
        <dbReference type="Proteomes" id="UP001301350"/>
    </source>
</evidence>
<gene>
    <name evidence="3" type="ORF">CDCA_CDCA04G1246</name>
</gene>
<proteinExistence type="inferred from homology"/>
<dbReference type="InterPro" id="IPR025704">
    <property type="entry name" value="E3_Ub_ligase_UBR4_C"/>
</dbReference>
<protein>
    <recommendedName>
        <fullName evidence="2">E3 ubiquitin ligase UBR4 C-terminal domain-containing protein</fullName>
    </recommendedName>
</protein>
<keyword evidence="1" id="KW-0862">Zinc</keyword>
<reference evidence="3 4" key="1">
    <citation type="submission" date="2022-07" db="EMBL/GenBank/DDBJ databases">
        <title>Genome-wide signatures of adaptation to extreme environments.</title>
        <authorList>
            <person name="Cho C.H."/>
            <person name="Yoon H.S."/>
        </authorList>
    </citation>
    <scope>NUCLEOTIDE SEQUENCE [LARGE SCALE GENOMIC DNA]</scope>
    <source>
        <strain evidence="3 4">DBV 063 E5</strain>
    </source>
</reference>
<comment type="caution">
    <text evidence="3">The sequence shown here is derived from an EMBL/GenBank/DDBJ whole genome shotgun (WGS) entry which is preliminary data.</text>
</comment>
<dbReference type="AlphaFoldDB" id="A0AAV9ISR4"/>
<keyword evidence="1" id="KW-0479">Metal-binding</keyword>
<sequence>MGQGSGARLKAVLSLVEQQLEWSKQEPSHVEKSPFQRVSSRVFTPESCSLVMLKSPTQEEYIRGSLGDESVTLQSIWEAGRKRSGDTIPVQALDCPMRAVRDYICLRLGLHGLQEDDFGLQLLVDGRMVPLAVRVADVFTSRERRNHTMTVVYRLAGLDGEPTEEVFQAPRDAEADASAARIVDDRTDAACLPTFLRCAGMEALLQIVHAVPASGMRLIAGLWDSAIAHHAESLSSGRLEQHLLNAVARLTCTVDADRWQAADRLLDLMESHQGHLNAEAHAADAPWARALTDEARTALARCVGAPASRLSLEALPTQHRQWAQTHPTLRRELVVMRALGSCCAVEQILSVIASHVSPMDATSEAYPCPGALAAIGYLLQTTSRRCLLPLLCSRGVVVTWIASIPRLHRCRGDDGSSAHAQLLLTLRLLQTSLARGDEATVKHIAEMLDDPAVAETLVQLERHASAVGVLAEDICNKGMAGRTPGSASIAAARQRRLEARRRVAACARLEAERRMQALTRPERLQQLLSQHAVEGSAGDADRTALRCVVCGDGHGQEAGTADGLLTAYVYNVVALLQPVSMTPALPLHGTPNCHRPVLLRVCSTTSHFHLIHEACHRQAALMDCRRRVPRSEWEGAALRNSCTRANCLLPLWGGVDHIDYARLADAYLGHLAQWMAPGPTLPPLPTPVSAAARDPAKVSAVQKLEWCFAALALSLWRFAASPGGSNVFAVESGGGGYESNAMLLPHQVALVLWCVRNAGNSGSVTLTEDASGVVAELVTTSSSGLLPEDNGLAAVSRASKRLREAVNVLVADAHEVATETAQTPSMHPDGTAPIRLLWRFWRHLAYALVLLSENEWHAVSDTFRELSQKSQVEPQREQRGMAFVERCVAAWRPGDADAPHFLHRLRAGASDLYTFTQTNERRL</sequence>
<dbReference type="Proteomes" id="UP001301350">
    <property type="component" value="Unassembled WGS sequence"/>
</dbReference>
<dbReference type="PANTHER" id="PTHR21725">
    <property type="entry name" value="E3 UBIQUITIN-PROTEIN LIGASE UBR4"/>
    <property type="match status" value="1"/>
</dbReference>
<dbReference type="Pfam" id="PF13764">
    <property type="entry name" value="E3_UbLigase_R4"/>
    <property type="match status" value="2"/>
</dbReference>
<dbReference type="EMBL" id="JANCYW010000004">
    <property type="protein sequence ID" value="KAK4535221.1"/>
    <property type="molecule type" value="Genomic_DNA"/>
</dbReference>
<keyword evidence="4" id="KW-1185">Reference proteome</keyword>
<evidence type="ECO:0000259" key="2">
    <source>
        <dbReference type="Pfam" id="PF13764"/>
    </source>
</evidence>
<feature type="domain" description="E3 ubiquitin ligase UBR4 C-terminal" evidence="2">
    <location>
        <begin position="421"/>
        <end position="672"/>
    </location>
</feature>
<dbReference type="InterPro" id="IPR045189">
    <property type="entry name" value="UBR4-like"/>
</dbReference>